<feature type="transmembrane region" description="Helical" evidence="1">
    <location>
        <begin position="344"/>
        <end position="362"/>
    </location>
</feature>
<gene>
    <name evidence="2" type="ORF">IMG5_002490</name>
</gene>
<name>G0QJ53_ICHMU</name>
<dbReference type="RefSeq" id="XP_004040081.1">
    <property type="nucleotide sequence ID" value="XM_004040033.1"/>
</dbReference>
<proteinExistence type="predicted"/>
<sequence>MINLSKNKNNNSIEISSKVNLNDQKNQNGFDILEAGHKIWSDANKRNFINLFIKQGRFLLEFTLDLFIVFPLYLIKMIWVAFITIKQAHQERRPYIVLLKIAGAFFLDIILPLSIVGISFKTVQGQLFDYSHNVYQIWCENCFLFFISFILLLTYLSAQNEKESQPFSCSFQYLLRQEHLQVLGLGVIHSNLLKQLKIEVGNQNGYGEYVSNINPNARNSNVGKLQNIEQSNFYRCVDEIAKELQIDLTLFYFDLLDNSLASSTTQNLEDQQKKLIQQLESIGCRARLNAKEKILWPIYDQICNTQQAEVAPFFVFALIICIKVILPFWFILKMDKVDSDFVSILLICGFYIYMISILYPTMNNADLRRRLLIVKNVSMLCDFKDAKDEDFVRRIDITCPVSIETWDNSRRIGFQLDKHNTVQFELSYIFLGIYYMFLALVCCSIYGNIYIIIKRDSIYLHPLLVIHTTVDFLLITIFFFLRIWYSTEFNSSFQEQTILLDELIGIYDDLIQMFDCYFTEGIIGQAKNPIYKKIVKQIKSKAKLYIQRQYPLRGKIYTDEKKFELNLVIQLRMSLENIRKQIVLDDKINQHKIFGILPLSFGETFSTVSLGLMTAMPVVLNKLDSIFKKYD</sequence>
<organism evidence="2 3">
    <name type="scientific">Ichthyophthirius multifiliis</name>
    <name type="common">White spot disease agent</name>
    <name type="synonym">Ich</name>
    <dbReference type="NCBI Taxonomy" id="5932"/>
    <lineage>
        <taxon>Eukaryota</taxon>
        <taxon>Sar</taxon>
        <taxon>Alveolata</taxon>
        <taxon>Ciliophora</taxon>
        <taxon>Intramacronucleata</taxon>
        <taxon>Oligohymenophorea</taxon>
        <taxon>Hymenostomatida</taxon>
        <taxon>Ophryoglenina</taxon>
        <taxon>Ichthyophthirius</taxon>
    </lineage>
</organism>
<feature type="transmembrane region" description="Helical" evidence="1">
    <location>
        <begin position="428"/>
        <end position="453"/>
    </location>
</feature>
<keyword evidence="1" id="KW-1133">Transmembrane helix</keyword>
<reference evidence="2 3" key="1">
    <citation type="submission" date="2011-07" db="EMBL/GenBank/DDBJ databases">
        <authorList>
            <person name="Coyne R."/>
            <person name="Brami D."/>
            <person name="Johnson J."/>
            <person name="Hostetler J."/>
            <person name="Hannick L."/>
            <person name="Clark T."/>
            <person name="Cassidy-Hanley D."/>
            <person name="Inman J."/>
        </authorList>
    </citation>
    <scope>NUCLEOTIDE SEQUENCE [LARGE SCALE GENOMIC DNA]</scope>
    <source>
        <strain evidence="2 3">G5</strain>
    </source>
</reference>
<dbReference type="OMA" id="TEEMIIM"/>
<dbReference type="eggNOG" id="ENOG502SVH5">
    <property type="taxonomic scope" value="Eukaryota"/>
</dbReference>
<feature type="transmembrane region" description="Helical" evidence="1">
    <location>
        <begin position="97"/>
        <end position="120"/>
    </location>
</feature>
<keyword evidence="3" id="KW-1185">Reference proteome</keyword>
<accession>G0QJ53</accession>
<protein>
    <recommendedName>
        <fullName evidence="4">Transmembrane protein</fullName>
    </recommendedName>
</protein>
<dbReference type="OrthoDB" id="292082at2759"/>
<evidence type="ECO:0000313" key="2">
    <source>
        <dbReference type="EMBL" id="EGR34777.1"/>
    </source>
</evidence>
<evidence type="ECO:0000313" key="3">
    <source>
        <dbReference type="Proteomes" id="UP000008983"/>
    </source>
</evidence>
<dbReference type="Proteomes" id="UP000008983">
    <property type="component" value="Unassembled WGS sequence"/>
</dbReference>
<feature type="transmembrane region" description="Helical" evidence="1">
    <location>
        <begin position="459"/>
        <end position="481"/>
    </location>
</feature>
<dbReference type="InParanoid" id="G0QJ53"/>
<feature type="transmembrane region" description="Helical" evidence="1">
    <location>
        <begin position="310"/>
        <end position="332"/>
    </location>
</feature>
<keyword evidence="1" id="KW-0472">Membrane</keyword>
<evidence type="ECO:0000256" key="1">
    <source>
        <dbReference type="SAM" id="Phobius"/>
    </source>
</evidence>
<feature type="transmembrane region" description="Helical" evidence="1">
    <location>
        <begin position="66"/>
        <end position="85"/>
    </location>
</feature>
<evidence type="ECO:0008006" key="4">
    <source>
        <dbReference type="Google" id="ProtNLM"/>
    </source>
</evidence>
<feature type="transmembrane region" description="Helical" evidence="1">
    <location>
        <begin position="135"/>
        <end position="156"/>
    </location>
</feature>
<dbReference type="AlphaFoldDB" id="G0QJ53"/>
<dbReference type="GeneID" id="14910971"/>
<dbReference type="EMBL" id="GL983048">
    <property type="protein sequence ID" value="EGR34777.1"/>
    <property type="molecule type" value="Genomic_DNA"/>
</dbReference>
<keyword evidence="1" id="KW-0812">Transmembrane</keyword>